<dbReference type="GO" id="GO:0006749">
    <property type="term" value="P:glutathione metabolic process"/>
    <property type="evidence" value="ECO:0007669"/>
    <property type="project" value="TreeGrafter"/>
</dbReference>
<dbReference type="Pfam" id="PF19278">
    <property type="entry name" value="Hydant_A_C"/>
    <property type="match status" value="1"/>
</dbReference>
<evidence type="ECO:0000259" key="6">
    <source>
        <dbReference type="Pfam" id="PF19278"/>
    </source>
</evidence>
<evidence type="ECO:0000256" key="1">
    <source>
        <dbReference type="ARBA" id="ARBA00010403"/>
    </source>
</evidence>
<proteinExistence type="inferred from homology"/>
<dbReference type="AlphaFoldDB" id="A0A1N6GB51"/>
<evidence type="ECO:0000259" key="3">
    <source>
        <dbReference type="Pfam" id="PF01968"/>
    </source>
</evidence>
<dbReference type="Pfam" id="PF01968">
    <property type="entry name" value="Hydantoinase_A"/>
    <property type="match status" value="1"/>
</dbReference>
<dbReference type="InterPro" id="IPR008040">
    <property type="entry name" value="Hydant_A_N"/>
</dbReference>
<dbReference type="GO" id="GO:0005829">
    <property type="term" value="C:cytosol"/>
    <property type="evidence" value="ECO:0007669"/>
    <property type="project" value="TreeGrafter"/>
</dbReference>
<organism evidence="7 8">
    <name type="scientific">Sulfurivirga caldicuralii</name>
    <dbReference type="NCBI Taxonomy" id="364032"/>
    <lineage>
        <taxon>Bacteria</taxon>
        <taxon>Pseudomonadati</taxon>
        <taxon>Pseudomonadota</taxon>
        <taxon>Gammaproteobacteria</taxon>
        <taxon>Thiotrichales</taxon>
        <taxon>Piscirickettsiaceae</taxon>
        <taxon>Sulfurivirga</taxon>
    </lineage>
</organism>
<evidence type="ECO:0000313" key="7">
    <source>
        <dbReference type="EMBL" id="SIO04755.1"/>
    </source>
</evidence>
<dbReference type="InterPro" id="IPR045079">
    <property type="entry name" value="Oxoprolinase-like"/>
</dbReference>
<evidence type="ECO:0000256" key="2">
    <source>
        <dbReference type="SAM" id="Coils"/>
    </source>
</evidence>
<feature type="domain" description="Hydantoinase/oxoprolinase N-terminal" evidence="5">
    <location>
        <begin position="6"/>
        <end position="184"/>
    </location>
</feature>
<dbReference type="STRING" id="364032.SAMN05443662_1268"/>
<feature type="coiled-coil region" evidence="2">
    <location>
        <begin position="853"/>
        <end position="880"/>
    </location>
</feature>
<evidence type="ECO:0000259" key="4">
    <source>
        <dbReference type="Pfam" id="PF02538"/>
    </source>
</evidence>
<dbReference type="InterPro" id="IPR049517">
    <property type="entry name" value="ACX-like_C"/>
</dbReference>
<feature type="domain" description="Hydantoinase B/oxoprolinase" evidence="4">
    <location>
        <begin position="681"/>
        <end position="1182"/>
    </location>
</feature>
<accession>A0A1N6GB51</accession>
<comment type="similarity">
    <text evidence="1">Belongs to the oxoprolinase family.</text>
</comment>
<dbReference type="InterPro" id="IPR003692">
    <property type="entry name" value="Hydantoinase_B"/>
</dbReference>
<protein>
    <submittedName>
        <fullName evidence="7">5-oxoprolinase (ATP-hydrolysing)</fullName>
    </submittedName>
</protein>
<name>A0A1N6GB51_9GAMM</name>
<feature type="domain" description="Acetophenone carboxylase-like C-terminal" evidence="6">
    <location>
        <begin position="581"/>
        <end position="657"/>
    </location>
</feature>
<dbReference type="Proteomes" id="UP000198461">
    <property type="component" value="Unassembled WGS sequence"/>
</dbReference>
<dbReference type="Pfam" id="PF02538">
    <property type="entry name" value="Hydantoinase_B"/>
    <property type="match status" value="1"/>
</dbReference>
<dbReference type="PANTHER" id="PTHR11365">
    <property type="entry name" value="5-OXOPROLINASE RELATED"/>
    <property type="match status" value="1"/>
</dbReference>
<dbReference type="OrthoDB" id="9768323at2"/>
<keyword evidence="2" id="KW-0175">Coiled coil</keyword>
<evidence type="ECO:0000259" key="5">
    <source>
        <dbReference type="Pfam" id="PF05378"/>
    </source>
</evidence>
<evidence type="ECO:0000313" key="8">
    <source>
        <dbReference type="Proteomes" id="UP000198461"/>
    </source>
</evidence>
<sequence length="1189" mass="128011">MGAWQFWIDRGGTFTDIVALDPTGRIHTHKLLSENPEHYADAAIAGIRQLLGLPADAPIPAEQVSQVRMGTTVATNALLEHKGVPVALITHRGFRDALQIGYQHRPHIFALNIRLPQPLYTTVVEIDGRLDAEGREIELLNEIATRAQLQQLKAQGYDAVAIALLHSDRNPEHERQVAQWAQAEGFSQISASHALSGLPRFIARGRTAVVDAYLDPVLQRYVAQVRDALAGIPLQFMQSHGGLTPAEHFHARNAILSGPAGGIVGMVRAGEGAGFHKLIGFDMGGTSTDVSHYAGQLERVLETEIANVALQVPMLAIHTVAAGGGSIVTYEHGRLRVGPESAGANPGPACYRRGGPLTITDCNVLLGRIQPQHFPAVFGPDADQPLDVDATRRGFEALSLQTGLSPEETAEGALAIAVENMANAIADITTRKGIVLDDYTLVSFGGAGGQHACAVAEKLGVHRVLLHPYSGVLSAWGIGQAAPSVLATHAIEAPLQAWPQWQAQARAWLQAAEAELAAQGETPARHTTLFHLHYAGAQTLLDIAAPLETDPETLAQTFARLHQQQFGFVQADTPIQLHSLTLEVAAAAPDLPPMPIRHGPPANPLEQVPLYSEGRWQTVPVYERSALTSGQTLAGPALVLEPTGTLYLAPGWRGTLQDDGNLLFEQTQARTTARPPLQQADPVWLELFNNRFMHIAEQMGVVLARTAHSVNIKERLDFSCALFNANGELIANAPHVPVHLGSMGESVRAVRDKVGHLLAPGDAWVLNDPYAGGTHLPDITVVSPVFVDNRLAFFVASRGHHADVGGTTPGSMPADSSHIEEEGVLLDCVPLMRRGVLQEKTVTDALTQARWPVRNLAQNLADLKAQLAANQRGIQALQALCAEMDVDIVQRYMDFVLAFSEQAVRALLSDLQGGRFEYTTDHGYTLAVTITPQSNRLIIDFTGTSEQQPNNFNAPRAITRAATLYVLRCLIQHPIALNDGFLRPVELIVPEGSVLSPRYPAAVVAGNVETSQQITDTLLGALQVVAASQGTMNNLTFGDGTHQYYETLCGGAGAGPGFDGASGVHTHMTNSRLTDPEILERRYPVRLRRFQLWQNSGGDGCWRGGEGVERCIEFLAPMQLSLLTSRRRTRPYGLAGGLPGRAGRQTLQRADGREEVLPPCACVTVEPGERLLLKTPGGGGYGFKGLCEN</sequence>
<keyword evidence="8" id="KW-1185">Reference proteome</keyword>
<dbReference type="RefSeq" id="WP_074201553.1">
    <property type="nucleotide sequence ID" value="NZ_FSRE01000003.1"/>
</dbReference>
<dbReference type="Pfam" id="PF05378">
    <property type="entry name" value="Hydant_A_N"/>
    <property type="match status" value="1"/>
</dbReference>
<feature type="domain" description="Hydantoinase A/oxoprolinase" evidence="3">
    <location>
        <begin position="204"/>
        <end position="482"/>
    </location>
</feature>
<dbReference type="GO" id="GO:0017168">
    <property type="term" value="F:5-oxoprolinase (ATP-hydrolyzing) activity"/>
    <property type="evidence" value="ECO:0007669"/>
    <property type="project" value="TreeGrafter"/>
</dbReference>
<gene>
    <name evidence="7" type="ORF">SAMN05443662_1268</name>
</gene>
<dbReference type="PANTHER" id="PTHR11365:SF23">
    <property type="entry name" value="HYPOTHETICAL 5-OXOPROLINASE (EUROFUNG)-RELATED"/>
    <property type="match status" value="1"/>
</dbReference>
<reference evidence="7 8" key="1">
    <citation type="submission" date="2016-11" db="EMBL/GenBank/DDBJ databases">
        <authorList>
            <person name="Jaros S."/>
            <person name="Januszkiewicz K."/>
            <person name="Wedrychowicz H."/>
        </authorList>
    </citation>
    <scope>NUCLEOTIDE SEQUENCE [LARGE SCALE GENOMIC DNA]</scope>
    <source>
        <strain evidence="7 8">DSM 17737</strain>
    </source>
</reference>
<dbReference type="EMBL" id="FSRE01000003">
    <property type="protein sequence ID" value="SIO04755.1"/>
    <property type="molecule type" value="Genomic_DNA"/>
</dbReference>
<dbReference type="InterPro" id="IPR002821">
    <property type="entry name" value="Hydantoinase_A"/>
</dbReference>